<comment type="caution">
    <text evidence="2">The sequence shown here is derived from an EMBL/GenBank/DDBJ whole genome shotgun (WGS) entry which is preliminary data.</text>
</comment>
<protein>
    <submittedName>
        <fullName evidence="2">Uncharacterized protein</fullName>
    </submittedName>
</protein>
<evidence type="ECO:0000256" key="1">
    <source>
        <dbReference type="SAM" id="SignalP"/>
    </source>
</evidence>
<reference evidence="2 3" key="1">
    <citation type="submission" date="2021-06" db="EMBL/GenBank/DDBJ databases">
        <title>Caerostris darwini draft genome.</title>
        <authorList>
            <person name="Kono N."/>
            <person name="Arakawa K."/>
        </authorList>
    </citation>
    <scope>NUCLEOTIDE SEQUENCE [LARGE SCALE GENOMIC DNA]</scope>
</reference>
<evidence type="ECO:0000313" key="3">
    <source>
        <dbReference type="Proteomes" id="UP001054837"/>
    </source>
</evidence>
<evidence type="ECO:0000313" key="2">
    <source>
        <dbReference type="EMBL" id="GIX98374.1"/>
    </source>
</evidence>
<keyword evidence="3" id="KW-1185">Reference proteome</keyword>
<dbReference type="EMBL" id="BPLQ01003153">
    <property type="protein sequence ID" value="GIX98374.1"/>
    <property type="molecule type" value="Genomic_DNA"/>
</dbReference>
<feature type="signal peptide" evidence="1">
    <location>
        <begin position="1"/>
        <end position="20"/>
    </location>
</feature>
<organism evidence="2 3">
    <name type="scientific">Caerostris darwini</name>
    <dbReference type="NCBI Taxonomy" id="1538125"/>
    <lineage>
        <taxon>Eukaryota</taxon>
        <taxon>Metazoa</taxon>
        <taxon>Ecdysozoa</taxon>
        <taxon>Arthropoda</taxon>
        <taxon>Chelicerata</taxon>
        <taxon>Arachnida</taxon>
        <taxon>Araneae</taxon>
        <taxon>Araneomorphae</taxon>
        <taxon>Entelegynae</taxon>
        <taxon>Araneoidea</taxon>
        <taxon>Araneidae</taxon>
        <taxon>Caerostris</taxon>
    </lineage>
</organism>
<feature type="chain" id="PRO_5043820042" evidence="1">
    <location>
        <begin position="21"/>
        <end position="130"/>
    </location>
</feature>
<dbReference type="Proteomes" id="UP001054837">
    <property type="component" value="Unassembled WGS sequence"/>
</dbReference>
<sequence>MRILCFCPLILSTLCKGCSSIYLFGEISGEFPPYARNAAIVFKMQMKPFKAVLPRNSFETFQELCGSYKALLHQIKLAQEVFDWESLARIRVNYFYGGSSSNSSLLNETKTIDVGIALRIVMGKGRCTSC</sequence>
<name>A0AAV4PNW9_9ARAC</name>
<dbReference type="AlphaFoldDB" id="A0AAV4PNW9"/>
<keyword evidence="1" id="KW-0732">Signal</keyword>
<accession>A0AAV4PNW9</accession>
<gene>
    <name evidence="2" type="ORF">CDAR_519201</name>
</gene>
<proteinExistence type="predicted"/>